<protein>
    <submittedName>
        <fullName evidence="9">Auxin-binding protein 1</fullName>
    </submittedName>
</protein>
<keyword evidence="6" id="KW-0675">Receptor</keyword>
<dbReference type="STRING" id="62928.azo2599"/>
<dbReference type="SUPFAM" id="SSF51182">
    <property type="entry name" value="RmlC-like cupins"/>
    <property type="match status" value="1"/>
</dbReference>
<name>A1K8R1_AZOSB</name>
<dbReference type="GO" id="GO:0051781">
    <property type="term" value="P:positive regulation of cell division"/>
    <property type="evidence" value="ECO:0007669"/>
    <property type="project" value="TreeGrafter"/>
</dbReference>
<accession>A1K8R1</accession>
<dbReference type="PRINTS" id="PR00655">
    <property type="entry name" value="AUXINBINDNGP"/>
</dbReference>
<dbReference type="GO" id="GO:0045793">
    <property type="term" value="P:positive regulation of cell size"/>
    <property type="evidence" value="ECO:0007669"/>
    <property type="project" value="TreeGrafter"/>
</dbReference>
<evidence type="ECO:0000256" key="6">
    <source>
        <dbReference type="ARBA" id="ARBA00023170"/>
    </source>
</evidence>
<gene>
    <name evidence="9" type="primary">abp1</name>
    <name evidence="9" type="ordered locus">azo2599</name>
</gene>
<keyword evidence="7" id="KW-0325">Glycoprotein</keyword>
<evidence type="ECO:0000256" key="2">
    <source>
        <dbReference type="ARBA" id="ARBA00022723"/>
    </source>
</evidence>
<keyword evidence="10" id="KW-1185">Reference proteome</keyword>
<dbReference type="Proteomes" id="UP000002588">
    <property type="component" value="Chromosome"/>
</dbReference>
<dbReference type="PANTHER" id="PTHR37236">
    <property type="entry name" value="AUXIN-BINDING PROTEIN 1"/>
    <property type="match status" value="1"/>
</dbReference>
<keyword evidence="2" id="KW-0479">Metal-binding</keyword>
<keyword evidence="5" id="KW-0862">Zinc</keyword>
<evidence type="ECO:0000256" key="3">
    <source>
        <dbReference type="ARBA" id="ARBA00022729"/>
    </source>
</evidence>
<proteinExistence type="predicted"/>
<dbReference type="HOGENOM" id="CLU_092214_2_0_4"/>
<evidence type="ECO:0000256" key="4">
    <source>
        <dbReference type="ARBA" id="ARBA00022824"/>
    </source>
</evidence>
<dbReference type="InterPro" id="IPR011051">
    <property type="entry name" value="RmlC_Cupin_sf"/>
</dbReference>
<dbReference type="RefSeq" id="WP_011766326.1">
    <property type="nucleotide sequence ID" value="NC_008702.1"/>
</dbReference>
<evidence type="ECO:0000256" key="7">
    <source>
        <dbReference type="ARBA" id="ARBA00023180"/>
    </source>
</evidence>
<dbReference type="EMBL" id="AM406670">
    <property type="protein sequence ID" value="CAL95216.1"/>
    <property type="molecule type" value="Genomic_DNA"/>
</dbReference>
<dbReference type="Pfam" id="PF02041">
    <property type="entry name" value="Auxin_BP"/>
    <property type="match status" value="1"/>
</dbReference>
<dbReference type="GO" id="GO:0010011">
    <property type="term" value="F:auxin binding"/>
    <property type="evidence" value="ECO:0007669"/>
    <property type="project" value="InterPro"/>
</dbReference>
<reference evidence="9 10" key="1">
    <citation type="journal article" date="2006" name="Nat. Biotechnol.">
        <title>Complete genome of the mutualistic, N2-fixing grass endophyte Azoarcus sp. strain BH72.</title>
        <authorList>
            <person name="Krause A."/>
            <person name="Ramakumar A."/>
            <person name="Bartels D."/>
            <person name="Battistoni F."/>
            <person name="Bekel T."/>
            <person name="Boch J."/>
            <person name="Boehm M."/>
            <person name="Friedrich F."/>
            <person name="Hurek T."/>
            <person name="Krause L."/>
            <person name="Linke B."/>
            <person name="McHardy A.C."/>
            <person name="Sarkar A."/>
            <person name="Schneiker S."/>
            <person name="Syed A.A."/>
            <person name="Thauer R."/>
            <person name="Vorhoelter F.-J."/>
            <person name="Weidner S."/>
            <person name="Puehler A."/>
            <person name="Reinhold-Hurek B."/>
            <person name="Kaiser O."/>
            <person name="Goesmann A."/>
        </authorList>
    </citation>
    <scope>NUCLEOTIDE SEQUENCE [LARGE SCALE GENOMIC DNA]</scope>
    <source>
        <strain evidence="9 10">BH72</strain>
    </source>
</reference>
<keyword evidence="3" id="KW-0732">Signal</keyword>
<dbReference type="Gene3D" id="2.60.120.10">
    <property type="entry name" value="Jelly Rolls"/>
    <property type="match status" value="1"/>
</dbReference>
<evidence type="ECO:0000256" key="8">
    <source>
        <dbReference type="ARBA" id="ARBA00023294"/>
    </source>
</evidence>
<sequence>MYVLDNTRQPEAALPGIRHVTLAGAADGLQRLSVWRQTIGAGDATPPHRHDCEEVVVVESGHGELHIAGAVHRFGPDTTLVIPPAADHQIFNTGEAPIRLTAVFSVSPVEVVFPDGSPLALPWRS</sequence>
<dbReference type="PANTHER" id="PTHR37236:SF1">
    <property type="entry name" value="AUXIN-BINDING PROTEIN 1"/>
    <property type="match status" value="1"/>
</dbReference>
<dbReference type="InterPro" id="IPR014710">
    <property type="entry name" value="RmlC-like_jellyroll"/>
</dbReference>
<keyword evidence="8" id="KW-0927">Auxin signaling pathway</keyword>
<comment type="subcellular location">
    <subcellularLocation>
        <location evidence="1">Endoplasmic reticulum lumen</location>
    </subcellularLocation>
</comment>
<dbReference type="InterPro" id="IPR000526">
    <property type="entry name" value="Auxin-bd"/>
</dbReference>
<evidence type="ECO:0000256" key="5">
    <source>
        <dbReference type="ARBA" id="ARBA00022833"/>
    </source>
</evidence>
<dbReference type="KEGG" id="azo:azo2599"/>
<dbReference type="GO" id="GO:0009734">
    <property type="term" value="P:auxin-activated signaling pathway"/>
    <property type="evidence" value="ECO:0007669"/>
    <property type="project" value="UniProtKB-KW"/>
</dbReference>
<evidence type="ECO:0000313" key="9">
    <source>
        <dbReference type="EMBL" id="CAL95216.1"/>
    </source>
</evidence>
<dbReference type="eggNOG" id="COG0662">
    <property type="taxonomic scope" value="Bacteria"/>
</dbReference>
<evidence type="ECO:0000256" key="1">
    <source>
        <dbReference type="ARBA" id="ARBA00004319"/>
    </source>
</evidence>
<organism evidence="9 10">
    <name type="scientific">Azoarcus sp. (strain BH72)</name>
    <dbReference type="NCBI Taxonomy" id="418699"/>
    <lineage>
        <taxon>Bacteria</taxon>
        <taxon>Pseudomonadati</taxon>
        <taxon>Pseudomonadota</taxon>
        <taxon>Betaproteobacteria</taxon>
        <taxon>Rhodocyclales</taxon>
        <taxon>Zoogloeaceae</taxon>
        <taxon>Azoarcus</taxon>
    </lineage>
</organism>
<dbReference type="GO" id="GO:0009826">
    <property type="term" value="P:unidimensional cell growth"/>
    <property type="evidence" value="ECO:0007669"/>
    <property type="project" value="TreeGrafter"/>
</dbReference>
<dbReference type="GO" id="GO:0032877">
    <property type="term" value="P:positive regulation of DNA endoreduplication"/>
    <property type="evidence" value="ECO:0007669"/>
    <property type="project" value="TreeGrafter"/>
</dbReference>
<keyword evidence="4" id="KW-0256">Endoplasmic reticulum</keyword>
<dbReference type="GO" id="GO:0046872">
    <property type="term" value="F:metal ion binding"/>
    <property type="evidence" value="ECO:0007669"/>
    <property type="project" value="UniProtKB-KW"/>
</dbReference>
<evidence type="ECO:0000313" key="10">
    <source>
        <dbReference type="Proteomes" id="UP000002588"/>
    </source>
</evidence>
<dbReference type="AlphaFoldDB" id="A1K8R1"/>